<proteinExistence type="predicted"/>
<dbReference type="Pfam" id="PF22659">
    <property type="entry name" value="YycE-like_C"/>
    <property type="match status" value="1"/>
</dbReference>
<keyword evidence="3" id="KW-1185">Reference proteome</keyword>
<dbReference type="Pfam" id="PF22658">
    <property type="entry name" value="YycE-like_N"/>
    <property type="match status" value="1"/>
</dbReference>
<sequence>MGYYFSSFHAAQIRIARPTDQLDEIIRFYEEGLDLKRIGGFSQHNGYDGVMFGLPRADYHLEFTQYEDGESTAPVPHPDSLLVFYVPNVNELASITSRLKHMGYQEVESENPYWSHGGVTIEDPDGWRVVFMNTKGISGK</sequence>
<accession>A0ABY4XYW1</accession>
<dbReference type="Gene3D" id="3.10.180.10">
    <property type="entry name" value="2,3-Dihydroxybiphenyl 1,2-Dioxygenase, domain 1"/>
    <property type="match status" value="1"/>
</dbReference>
<dbReference type="InterPro" id="IPR058998">
    <property type="entry name" value="YycE-like_N"/>
</dbReference>
<evidence type="ECO:0000313" key="2">
    <source>
        <dbReference type="EMBL" id="USP95458.1"/>
    </source>
</evidence>
<dbReference type="InterPro" id="IPR058997">
    <property type="entry name" value="YycE-like_C"/>
</dbReference>
<reference evidence="2" key="1">
    <citation type="submission" date="2022-02" db="EMBL/GenBank/DDBJ databases">
        <title>Draft Genome Sequence of Bacillus vallismortis Strain BL01, Isolated from Artemisia lerchiana Web. Roots.</title>
        <authorList>
            <person name="Chebotar V.K."/>
            <person name="Gancheva M.S."/>
            <person name="Chizhevskaya E.P."/>
            <person name="Komarova O.V."/>
            <person name="Baganova M.E."/>
            <person name="Zaplatkin A.N."/>
            <person name="Pishchik V.N."/>
        </authorList>
    </citation>
    <scope>NUCLEOTIDE SEQUENCE</scope>
    <source>
        <strain evidence="2">BL01</strain>
    </source>
</reference>
<dbReference type="PROSITE" id="PS51819">
    <property type="entry name" value="VOC"/>
    <property type="match status" value="1"/>
</dbReference>
<dbReference type="SUPFAM" id="SSF54593">
    <property type="entry name" value="Glyoxalase/Bleomycin resistance protein/Dihydroxybiphenyl dioxygenase"/>
    <property type="match status" value="1"/>
</dbReference>
<name>A0ABY4XYW1_BACVA</name>
<evidence type="ECO:0000259" key="1">
    <source>
        <dbReference type="PROSITE" id="PS51819"/>
    </source>
</evidence>
<evidence type="ECO:0000313" key="3">
    <source>
        <dbReference type="Proteomes" id="UP001057348"/>
    </source>
</evidence>
<dbReference type="EMBL" id="CP092751">
    <property type="protein sequence ID" value="USP95458.1"/>
    <property type="molecule type" value="Genomic_DNA"/>
</dbReference>
<dbReference type="CDD" id="cd06587">
    <property type="entry name" value="VOC"/>
    <property type="match status" value="1"/>
</dbReference>
<organism evidence="2 3">
    <name type="scientific">Bacillus vallismortis</name>
    <dbReference type="NCBI Taxonomy" id="72361"/>
    <lineage>
        <taxon>Bacteria</taxon>
        <taxon>Bacillati</taxon>
        <taxon>Bacillota</taxon>
        <taxon>Bacilli</taxon>
        <taxon>Bacillales</taxon>
        <taxon>Bacillaceae</taxon>
        <taxon>Bacillus</taxon>
    </lineage>
</organism>
<gene>
    <name evidence="2" type="ORF">MKF32_20065</name>
</gene>
<dbReference type="InterPro" id="IPR037523">
    <property type="entry name" value="VOC_core"/>
</dbReference>
<protein>
    <submittedName>
        <fullName evidence="2">VOC family protein</fullName>
    </submittedName>
</protein>
<dbReference type="InterPro" id="IPR029068">
    <property type="entry name" value="Glyas_Bleomycin-R_OHBP_Dase"/>
</dbReference>
<feature type="domain" description="VOC" evidence="1">
    <location>
        <begin position="9"/>
        <end position="134"/>
    </location>
</feature>
<dbReference type="Proteomes" id="UP001057348">
    <property type="component" value="Chromosome"/>
</dbReference>
<dbReference type="RefSeq" id="WP_253268733.1">
    <property type="nucleotide sequence ID" value="NZ_CP092751.1"/>
</dbReference>